<dbReference type="RefSeq" id="WP_089893819.1">
    <property type="nucleotide sequence ID" value="NZ_CALLJM010000021.1"/>
</dbReference>
<reference evidence="1 2" key="1">
    <citation type="submission" date="2016-10" db="EMBL/GenBank/DDBJ databases">
        <authorList>
            <person name="de Groot N.N."/>
        </authorList>
    </citation>
    <scope>NUCLEOTIDE SEQUENCE [LARGE SCALE GENOMIC DNA]</scope>
    <source>
        <strain evidence="1 2">DSM 24677</strain>
    </source>
</reference>
<evidence type="ECO:0000313" key="1">
    <source>
        <dbReference type="EMBL" id="SDY80818.1"/>
    </source>
</evidence>
<sequence>MPDYKRYGIAGATLATILLTGQIMQITSATNHASAADVQAMPLPVAISDIKLTAADEATLVTASLDSSLATSQGTQQPLTSETCKVTLSGTPIAAALVDLELSAPCAPNERVVIHHNGMMFSDVTDGTGMFSTTVPALNETAVFIASLAGGAGAVANVTVEEIFSYDRAVVQMQGNSGIGLHAREFGAEYGDPRHIWSERPGDIVDGVTGHGGFLIQLGDSSLENPLVAQIYTFPSGMAKEIGDIALSVDIEITASNCDKDIEAQTLQTSRGEKIAVQTLDMSMPTCDAVGDFLMLKKLVNDMKVAFN</sequence>
<dbReference type="EMBL" id="FNPR01000004">
    <property type="protein sequence ID" value="SDY80818.1"/>
    <property type="molecule type" value="Genomic_DNA"/>
</dbReference>
<proteinExistence type="predicted"/>
<keyword evidence="2" id="KW-1185">Reference proteome</keyword>
<dbReference type="AlphaFoldDB" id="A0A1H3MWF5"/>
<dbReference type="GeneID" id="78125667"/>
<dbReference type="OrthoDB" id="7956241at2"/>
<gene>
    <name evidence="1" type="ORF">SAMN05444486_10424</name>
</gene>
<organism evidence="1 2">
    <name type="scientific">Lentibacter algarum</name>
    <dbReference type="NCBI Taxonomy" id="576131"/>
    <lineage>
        <taxon>Bacteria</taxon>
        <taxon>Pseudomonadati</taxon>
        <taxon>Pseudomonadota</taxon>
        <taxon>Alphaproteobacteria</taxon>
        <taxon>Rhodobacterales</taxon>
        <taxon>Roseobacteraceae</taxon>
        <taxon>Lentibacter</taxon>
    </lineage>
</organism>
<evidence type="ECO:0008006" key="3">
    <source>
        <dbReference type="Google" id="ProtNLM"/>
    </source>
</evidence>
<dbReference type="STRING" id="576131.SAMN05444486_10424"/>
<accession>A0A1H3MWF5</accession>
<name>A0A1H3MWF5_9RHOB</name>
<dbReference type="Proteomes" id="UP000199026">
    <property type="component" value="Unassembled WGS sequence"/>
</dbReference>
<evidence type="ECO:0000313" key="2">
    <source>
        <dbReference type="Proteomes" id="UP000199026"/>
    </source>
</evidence>
<protein>
    <recommendedName>
        <fullName evidence="3">Translocase</fullName>
    </recommendedName>
</protein>